<sequence>MVLLQTSPCKMNKIQKVLIAPLLYVA</sequence>
<dbReference type="EMBL" id="GBRH01232336">
    <property type="protein sequence ID" value="JAD65559.1"/>
    <property type="molecule type" value="Transcribed_RNA"/>
</dbReference>
<protein>
    <submittedName>
        <fullName evidence="1">Uncharacterized protein</fullName>
    </submittedName>
</protein>
<proteinExistence type="predicted"/>
<evidence type="ECO:0000313" key="1">
    <source>
        <dbReference type="EMBL" id="JAD65559.1"/>
    </source>
</evidence>
<name>A0A0A9BNP1_ARUDO</name>
<dbReference type="AlphaFoldDB" id="A0A0A9BNP1"/>
<reference evidence="1" key="1">
    <citation type="submission" date="2014-09" db="EMBL/GenBank/DDBJ databases">
        <authorList>
            <person name="Magalhaes I.L.F."/>
            <person name="Oliveira U."/>
            <person name="Santos F.R."/>
            <person name="Vidigal T.H.D.A."/>
            <person name="Brescovit A.D."/>
            <person name="Santos A.J."/>
        </authorList>
    </citation>
    <scope>NUCLEOTIDE SEQUENCE</scope>
    <source>
        <tissue evidence="1">Shoot tissue taken approximately 20 cm above the soil surface</tissue>
    </source>
</reference>
<accession>A0A0A9BNP1</accession>
<reference evidence="1" key="2">
    <citation type="journal article" date="2015" name="Data Brief">
        <title>Shoot transcriptome of the giant reed, Arundo donax.</title>
        <authorList>
            <person name="Barrero R.A."/>
            <person name="Guerrero F.D."/>
            <person name="Moolhuijzen P."/>
            <person name="Goolsby J.A."/>
            <person name="Tidwell J."/>
            <person name="Bellgard S.E."/>
            <person name="Bellgard M.I."/>
        </authorList>
    </citation>
    <scope>NUCLEOTIDE SEQUENCE</scope>
    <source>
        <tissue evidence="1">Shoot tissue taken approximately 20 cm above the soil surface</tissue>
    </source>
</reference>
<organism evidence="1">
    <name type="scientific">Arundo donax</name>
    <name type="common">Giant reed</name>
    <name type="synonym">Donax arundinaceus</name>
    <dbReference type="NCBI Taxonomy" id="35708"/>
    <lineage>
        <taxon>Eukaryota</taxon>
        <taxon>Viridiplantae</taxon>
        <taxon>Streptophyta</taxon>
        <taxon>Embryophyta</taxon>
        <taxon>Tracheophyta</taxon>
        <taxon>Spermatophyta</taxon>
        <taxon>Magnoliopsida</taxon>
        <taxon>Liliopsida</taxon>
        <taxon>Poales</taxon>
        <taxon>Poaceae</taxon>
        <taxon>PACMAD clade</taxon>
        <taxon>Arundinoideae</taxon>
        <taxon>Arundineae</taxon>
        <taxon>Arundo</taxon>
    </lineage>
</organism>